<feature type="non-terminal residue" evidence="2">
    <location>
        <position position="1"/>
    </location>
</feature>
<protein>
    <submittedName>
        <fullName evidence="2">TldD/PmbA family protein</fullName>
    </submittedName>
</protein>
<gene>
    <name evidence="2" type="ORF">ENL31_01845</name>
</gene>
<dbReference type="InterPro" id="IPR035068">
    <property type="entry name" value="TldD/PmbA_N"/>
</dbReference>
<dbReference type="PANTHER" id="PTHR43666:SF1">
    <property type="entry name" value="CONSERVED PROTEIN"/>
    <property type="match status" value="1"/>
</dbReference>
<sequence length="392" mass="44820">AWLESSLNVFLSKGKKVFFTTIKQLDKAEELLEKYVKMIENLPENKDFYGINPEKQSYQKSKIDKELLNLDLEWIAREAINGAVEKGAQRAAGVIYRDYVKRKIATNYNYAEDEMANVDVVIRAFNEYKNAGQEAITTANSEDLEDPREIGQRAGTVATLGGNPKDGKEGKFKVLFHPLAFGSLVSYSLNLASAFMIDSGMSFFADKLGEKVFSDKFTLYDDSTFFGSGHRIFDEEATATRKTVLVEKGVVKNYLHSYSTAQKFNTHTTGNAGIIMPIPWQAVMERGNKSYEELLSQIDKGLFIVNLWYTRFQDYRNGDFSTIPRDGIFYVENGEIKESWKSIRVSENMVHLFSNILDMSKERIWVKWWDEVIPSYLPYVLVEDVNITRSTL</sequence>
<organism evidence="2">
    <name type="scientific">Candidatus Aciduliprofundum boonei</name>
    <dbReference type="NCBI Taxonomy" id="379547"/>
    <lineage>
        <taxon>Archaea</taxon>
        <taxon>Methanobacteriati</taxon>
        <taxon>Thermoplasmatota</taxon>
        <taxon>DHVE2 group</taxon>
        <taxon>Candidatus Aciduliprofundum</taxon>
    </lineage>
</organism>
<dbReference type="InterPro" id="IPR045569">
    <property type="entry name" value="Metalloprtase-TldD/E_C"/>
</dbReference>
<dbReference type="AlphaFoldDB" id="A0A7J3T991"/>
<evidence type="ECO:0000259" key="1">
    <source>
        <dbReference type="Pfam" id="PF19289"/>
    </source>
</evidence>
<reference evidence="2" key="1">
    <citation type="journal article" date="2020" name="mSystems">
        <title>Genome- and Community-Level Interaction Insights into Carbon Utilization and Element Cycling Functions of Hydrothermarchaeota in Hydrothermal Sediment.</title>
        <authorList>
            <person name="Zhou Z."/>
            <person name="Liu Y."/>
            <person name="Xu W."/>
            <person name="Pan J."/>
            <person name="Luo Z.H."/>
            <person name="Li M."/>
        </authorList>
    </citation>
    <scope>NUCLEOTIDE SEQUENCE [LARGE SCALE GENOMIC DNA]</scope>
    <source>
        <strain evidence="2">HyVt-85</strain>
    </source>
</reference>
<dbReference type="Proteomes" id="UP000886130">
    <property type="component" value="Unassembled WGS sequence"/>
</dbReference>
<evidence type="ECO:0000313" key="2">
    <source>
        <dbReference type="EMBL" id="HHE75855.1"/>
    </source>
</evidence>
<dbReference type="EMBL" id="DRTM01000132">
    <property type="protein sequence ID" value="HHE75855.1"/>
    <property type="molecule type" value="Genomic_DNA"/>
</dbReference>
<dbReference type="Gene3D" id="3.30.2290.10">
    <property type="entry name" value="PmbA/TldD superfamily"/>
    <property type="match status" value="1"/>
</dbReference>
<dbReference type="SUPFAM" id="SSF111283">
    <property type="entry name" value="Putative modulator of DNA gyrase, PmbA/TldD"/>
    <property type="match status" value="1"/>
</dbReference>
<feature type="domain" description="Metalloprotease TldD/E C-terminal" evidence="1">
    <location>
        <begin position="170"/>
        <end position="388"/>
    </location>
</feature>
<accession>A0A7J3T991</accession>
<name>A0A7J3T991_9ARCH</name>
<dbReference type="InterPro" id="IPR036059">
    <property type="entry name" value="TldD/PmbA_sf"/>
</dbReference>
<dbReference type="Pfam" id="PF19289">
    <property type="entry name" value="PmbA_TldD_3rd"/>
    <property type="match status" value="1"/>
</dbReference>
<proteinExistence type="predicted"/>
<dbReference type="GO" id="GO:0006508">
    <property type="term" value="P:proteolysis"/>
    <property type="evidence" value="ECO:0007669"/>
    <property type="project" value="InterPro"/>
</dbReference>
<comment type="caution">
    <text evidence="2">The sequence shown here is derived from an EMBL/GenBank/DDBJ whole genome shotgun (WGS) entry which is preliminary data.</text>
</comment>
<dbReference type="GO" id="GO:0008237">
    <property type="term" value="F:metallopeptidase activity"/>
    <property type="evidence" value="ECO:0007669"/>
    <property type="project" value="InterPro"/>
</dbReference>
<dbReference type="PANTHER" id="PTHR43666">
    <property type="entry name" value="TLDD PROTEIN"/>
    <property type="match status" value="1"/>
</dbReference>